<accession>A0ABY9JYE3</accession>
<organism evidence="2 3">
    <name type="scientific">Bacillus carboniphilus</name>
    <dbReference type="NCBI Taxonomy" id="86663"/>
    <lineage>
        <taxon>Bacteria</taxon>
        <taxon>Bacillati</taxon>
        <taxon>Bacillota</taxon>
        <taxon>Bacilli</taxon>
        <taxon>Bacillales</taxon>
        <taxon>Bacillaceae</taxon>
        <taxon>Bacillus</taxon>
    </lineage>
</organism>
<dbReference type="InterPro" id="IPR040198">
    <property type="entry name" value="Fido_containing"/>
</dbReference>
<evidence type="ECO:0000259" key="1">
    <source>
        <dbReference type="PROSITE" id="PS51459"/>
    </source>
</evidence>
<evidence type="ECO:0000313" key="3">
    <source>
        <dbReference type="Proteomes" id="UP001197974"/>
    </source>
</evidence>
<keyword evidence="2" id="KW-0614">Plasmid</keyword>
<dbReference type="PANTHER" id="PTHR13504">
    <property type="entry name" value="FIDO DOMAIN-CONTAINING PROTEIN DDB_G0283145"/>
    <property type="match status" value="1"/>
</dbReference>
<sequence length="405" mass="47605">MRYIYKIFRELDSNEFKLHYERRLNSDTTCKLPFSIKPIKQSKTFPLYYIPTNKIIDKLNEIYKQDFLLNSLNESLPIFAQKDFIFDCLMEELYHTNDLEGVRSSKEEIVRSARLLKSTREKKRFSSMISSYNKLLSGELTRLDKPEDIRTIYDHIVEEEIEKEEKPDGILFRTDTTYVYKKSGSGQEIHRGITPEEKIIESINNLIDFMNKFDAPPLVKIAIGHYYFGYIHPFYDGNGRTSRFISSMYLSFELSPLTAISLSRGCNDYRNIYLTAFEHSNSIANRGELNCFIDSFFEVISNEQKKMIQEIKIKKEHLKDFEEKLETDDRLKDNDLYYALMYVLGQNYFFSITKDLTVKKLSVIVQKSEQSVRKALDVLDGFGLLTIKGVRPAYYSINKRYIEGE</sequence>
<dbReference type="Proteomes" id="UP001197974">
    <property type="component" value="Plasmid unnamed1"/>
</dbReference>
<protein>
    <submittedName>
        <fullName evidence="2">Fic family protein</fullName>
    </submittedName>
</protein>
<keyword evidence="3" id="KW-1185">Reference proteome</keyword>
<gene>
    <name evidence="2" type="ORF">LC087_19055</name>
</gene>
<evidence type="ECO:0000313" key="2">
    <source>
        <dbReference type="EMBL" id="WLR44407.1"/>
    </source>
</evidence>
<name>A0ABY9JYE3_9BACI</name>
<proteinExistence type="predicted"/>
<feature type="domain" description="Fido" evidence="1">
    <location>
        <begin position="144"/>
        <end position="295"/>
    </location>
</feature>
<geneLocation type="plasmid" evidence="2 3">
    <name>unnamed1</name>
</geneLocation>
<dbReference type="EMBL" id="CP129014">
    <property type="protein sequence ID" value="WLR44407.1"/>
    <property type="molecule type" value="Genomic_DNA"/>
</dbReference>
<dbReference type="InterPro" id="IPR036597">
    <property type="entry name" value="Fido-like_dom_sf"/>
</dbReference>
<dbReference type="Pfam" id="PF02661">
    <property type="entry name" value="Fic"/>
    <property type="match status" value="1"/>
</dbReference>
<dbReference type="InterPro" id="IPR003812">
    <property type="entry name" value="Fido"/>
</dbReference>
<reference evidence="2 3" key="1">
    <citation type="submission" date="2023-06" db="EMBL/GenBank/DDBJ databases">
        <title>Five Gram-positive bacteria isolated from mangrove sediments in Shenzhen, Guangdong, China.</title>
        <authorList>
            <person name="Yu S."/>
            <person name="Zheng W."/>
            <person name="Huang Y."/>
        </authorList>
    </citation>
    <scope>NUCLEOTIDE SEQUENCE [LARGE SCALE GENOMIC DNA]</scope>
    <source>
        <strain evidence="2 3">SaN35-3</strain>
        <plasmid evidence="2 3">unnamed1</plasmid>
    </source>
</reference>
<dbReference type="SUPFAM" id="SSF140931">
    <property type="entry name" value="Fic-like"/>
    <property type="match status" value="1"/>
</dbReference>
<dbReference type="Gene3D" id="1.10.3290.10">
    <property type="entry name" value="Fido-like domain"/>
    <property type="match status" value="1"/>
</dbReference>
<dbReference type="RefSeq" id="WP_226540680.1">
    <property type="nucleotide sequence ID" value="NZ_CP129014.1"/>
</dbReference>
<dbReference type="PROSITE" id="PS51459">
    <property type="entry name" value="FIDO"/>
    <property type="match status" value="1"/>
</dbReference>
<dbReference type="PANTHER" id="PTHR13504:SF40">
    <property type="entry name" value="FIDO DOMAIN-CONTAINING PROTEIN"/>
    <property type="match status" value="1"/>
</dbReference>